<protein>
    <submittedName>
        <fullName evidence="2">Uncharacterized protein</fullName>
    </submittedName>
</protein>
<name>E3MBB8_CAERE</name>
<gene>
    <name evidence="2" type="ORF">CRE_16012</name>
</gene>
<dbReference type="RefSeq" id="XP_003106526.2">
    <property type="nucleotide sequence ID" value="XM_003106478.2"/>
</dbReference>
<evidence type="ECO:0000313" key="3">
    <source>
        <dbReference type="Proteomes" id="UP000008281"/>
    </source>
</evidence>
<dbReference type="HOGENOM" id="CLU_2252548_0_0_1"/>
<dbReference type="InParanoid" id="E3MBB8"/>
<dbReference type="GeneID" id="9808853"/>
<proteinExistence type="predicted"/>
<evidence type="ECO:0000313" key="2">
    <source>
        <dbReference type="EMBL" id="EFO97828.1"/>
    </source>
</evidence>
<dbReference type="EMBL" id="DS268433">
    <property type="protein sequence ID" value="EFO97828.1"/>
    <property type="molecule type" value="Genomic_DNA"/>
</dbReference>
<keyword evidence="1" id="KW-0732">Signal</keyword>
<dbReference type="AlphaFoldDB" id="E3MBB8"/>
<dbReference type="Proteomes" id="UP000008281">
    <property type="component" value="Unassembled WGS sequence"/>
</dbReference>
<feature type="chain" id="PRO_5003176749" evidence="1">
    <location>
        <begin position="18"/>
        <end position="107"/>
    </location>
</feature>
<keyword evidence="3" id="KW-1185">Reference proteome</keyword>
<reference evidence="2" key="1">
    <citation type="submission" date="2007-07" db="EMBL/GenBank/DDBJ databases">
        <title>PCAP assembly of the Caenorhabditis remanei genome.</title>
        <authorList>
            <consortium name="The Caenorhabditis remanei Sequencing Consortium"/>
            <person name="Wilson R.K."/>
        </authorList>
    </citation>
    <scope>NUCLEOTIDE SEQUENCE [LARGE SCALE GENOMIC DNA]</scope>
    <source>
        <strain evidence="2">PB4641</strain>
    </source>
</reference>
<dbReference type="KEGG" id="crq:GCK72_020919"/>
<dbReference type="CTD" id="9808853"/>
<evidence type="ECO:0000256" key="1">
    <source>
        <dbReference type="SAM" id="SignalP"/>
    </source>
</evidence>
<feature type="signal peptide" evidence="1">
    <location>
        <begin position="1"/>
        <end position="17"/>
    </location>
</feature>
<organism evidence="3">
    <name type="scientific">Caenorhabditis remanei</name>
    <name type="common">Caenorhabditis vulgaris</name>
    <dbReference type="NCBI Taxonomy" id="31234"/>
    <lineage>
        <taxon>Eukaryota</taxon>
        <taxon>Metazoa</taxon>
        <taxon>Ecdysozoa</taxon>
        <taxon>Nematoda</taxon>
        <taxon>Chromadorea</taxon>
        <taxon>Rhabditida</taxon>
        <taxon>Rhabditina</taxon>
        <taxon>Rhabditomorpha</taxon>
        <taxon>Rhabditoidea</taxon>
        <taxon>Rhabditidae</taxon>
        <taxon>Peloderinae</taxon>
        <taxon>Caenorhabditis</taxon>
    </lineage>
</organism>
<accession>E3MBB8</accession>
<sequence>MNFQLVLLLSLTGLGAAVALGDLLGGVLPVTFPTLQVTDPTLQDALDALSEALDKIKIPSPNGGGGYYSPADVARIIKNLISSIVTAIVTAVTTVLATEGLPGNING</sequence>